<name>C4JV34_UNCRE</name>
<feature type="compositionally biased region" description="Polar residues" evidence="1">
    <location>
        <begin position="252"/>
        <end position="262"/>
    </location>
</feature>
<gene>
    <name evidence="2" type="ORF">UREG_06426</name>
</gene>
<accession>C4JV34</accession>
<dbReference type="SUPFAM" id="SSF52540">
    <property type="entry name" value="P-loop containing nucleoside triphosphate hydrolases"/>
    <property type="match status" value="1"/>
</dbReference>
<dbReference type="Pfam" id="PF12796">
    <property type="entry name" value="Ank_2"/>
    <property type="match status" value="1"/>
</dbReference>
<dbReference type="Proteomes" id="UP000002058">
    <property type="component" value="Unassembled WGS sequence"/>
</dbReference>
<dbReference type="EMBL" id="CH476618">
    <property type="protein sequence ID" value="EEP81561.1"/>
    <property type="molecule type" value="Genomic_DNA"/>
</dbReference>
<dbReference type="GeneID" id="8442855"/>
<reference evidence="3" key="1">
    <citation type="journal article" date="2009" name="Genome Res.">
        <title>Comparative genomic analyses of the human fungal pathogens Coccidioides and their relatives.</title>
        <authorList>
            <person name="Sharpton T.J."/>
            <person name="Stajich J.E."/>
            <person name="Rounsley S.D."/>
            <person name="Gardner M.J."/>
            <person name="Wortman J.R."/>
            <person name="Jordar V.S."/>
            <person name="Maiti R."/>
            <person name="Kodira C.D."/>
            <person name="Neafsey D.E."/>
            <person name="Zeng Q."/>
            <person name="Hung C.-Y."/>
            <person name="McMahan C."/>
            <person name="Muszewska A."/>
            <person name="Grynberg M."/>
            <person name="Mandel M.A."/>
            <person name="Kellner E.M."/>
            <person name="Barker B.M."/>
            <person name="Galgiani J.N."/>
            <person name="Orbach M.J."/>
            <person name="Kirkland T.N."/>
            <person name="Cole G.T."/>
            <person name="Henn M.R."/>
            <person name="Birren B.W."/>
            <person name="Taylor J.W."/>
        </authorList>
    </citation>
    <scope>NUCLEOTIDE SEQUENCE [LARGE SCALE GENOMIC DNA]</scope>
    <source>
        <strain evidence="3">UAMH 1704</strain>
    </source>
</reference>
<protein>
    <submittedName>
        <fullName evidence="2">Uncharacterized protein</fullName>
    </submittedName>
</protein>
<evidence type="ECO:0000313" key="3">
    <source>
        <dbReference type="Proteomes" id="UP000002058"/>
    </source>
</evidence>
<evidence type="ECO:0000313" key="2">
    <source>
        <dbReference type="EMBL" id="EEP81561.1"/>
    </source>
</evidence>
<organism evidence="2 3">
    <name type="scientific">Uncinocarpus reesii (strain UAMH 1704)</name>
    <dbReference type="NCBI Taxonomy" id="336963"/>
    <lineage>
        <taxon>Eukaryota</taxon>
        <taxon>Fungi</taxon>
        <taxon>Dikarya</taxon>
        <taxon>Ascomycota</taxon>
        <taxon>Pezizomycotina</taxon>
        <taxon>Eurotiomycetes</taxon>
        <taxon>Eurotiomycetidae</taxon>
        <taxon>Onygenales</taxon>
        <taxon>Onygenaceae</taxon>
        <taxon>Uncinocarpus</taxon>
    </lineage>
</organism>
<dbReference type="SMART" id="SM00248">
    <property type="entry name" value="ANK"/>
    <property type="match status" value="2"/>
</dbReference>
<feature type="compositionally biased region" description="Basic and acidic residues" evidence="1">
    <location>
        <begin position="1"/>
        <end position="12"/>
    </location>
</feature>
<dbReference type="InterPro" id="IPR036770">
    <property type="entry name" value="Ankyrin_rpt-contain_sf"/>
</dbReference>
<dbReference type="AlphaFoldDB" id="C4JV34"/>
<sequence>MQPDVAPKEETKNGLFEDGLAKSSGSRISTGSIICAIRNNQSYDSIRHLLAANPRTEVAEILMANQSAYSTIFASIYANRPELIKLLVEYGANPDATDHNGVPLLAYAIFNSSISATEIVRALLTLGANPYVIPSRMWEITPNQLYEKLHNGSDSQISWCDQKHQALLMNSLNISMKYYLLQASENIGSHQGTEAPAPIIGQNYAIKSVKEYLVAQHVCRSDSLPILAFVGPPGHGKRALARSLGNFHELSPFNTSPSSVNRTAPEDRNHPEVSNSETGGLDIFFIDGEKVDHAWLKALLNTVDNCAYRHQETKHLTRLNAVYILSVTQSEESLSRTYTNLYDINRYSDFKEVQFLDTKVKSQLKDELVQVYGTSIASRIQHIVPFVPITRLESSVLAHQFLTQAIQGLYDDYTRRCTAPVKYARRIELRADDDAFEYLGRFCAPGGGVRYIKQEVNTKVVLPMVKQYQTIIRKDVAGFKGLVTLKMIRGQDRPDDFTLFSNSGRTMISVEVE</sequence>
<dbReference type="InterPro" id="IPR002110">
    <property type="entry name" value="Ankyrin_rpt"/>
</dbReference>
<dbReference type="VEuPathDB" id="FungiDB:UREG_06426"/>
<evidence type="ECO:0000256" key="1">
    <source>
        <dbReference type="SAM" id="MobiDB-lite"/>
    </source>
</evidence>
<dbReference type="eggNOG" id="ENOG502SRC8">
    <property type="taxonomic scope" value="Eukaryota"/>
</dbReference>
<dbReference type="RefSeq" id="XP_002583459.1">
    <property type="nucleotide sequence ID" value="XM_002583413.1"/>
</dbReference>
<dbReference type="Gene3D" id="3.40.50.300">
    <property type="entry name" value="P-loop containing nucleotide triphosphate hydrolases"/>
    <property type="match status" value="1"/>
</dbReference>
<dbReference type="OrthoDB" id="47330at2759"/>
<dbReference type="HOGENOM" id="CLU_021319_1_0_1"/>
<dbReference type="STRING" id="336963.C4JV34"/>
<feature type="region of interest" description="Disordered" evidence="1">
    <location>
        <begin position="1"/>
        <end position="26"/>
    </location>
</feature>
<keyword evidence="3" id="KW-1185">Reference proteome</keyword>
<dbReference type="SUPFAM" id="SSF48403">
    <property type="entry name" value="Ankyrin repeat"/>
    <property type="match status" value="1"/>
</dbReference>
<feature type="region of interest" description="Disordered" evidence="1">
    <location>
        <begin position="252"/>
        <end position="275"/>
    </location>
</feature>
<dbReference type="Gene3D" id="1.25.40.20">
    <property type="entry name" value="Ankyrin repeat-containing domain"/>
    <property type="match status" value="1"/>
</dbReference>
<dbReference type="KEGG" id="ure:UREG_06426"/>
<dbReference type="InParanoid" id="C4JV34"/>
<dbReference type="InterPro" id="IPR027417">
    <property type="entry name" value="P-loop_NTPase"/>
</dbReference>
<proteinExistence type="predicted"/>